<organism evidence="1 2">
    <name type="scientific">Paraglomus occultum</name>
    <dbReference type="NCBI Taxonomy" id="144539"/>
    <lineage>
        <taxon>Eukaryota</taxon>
        <taxon>Fungi</taxon>
        <taxon>Fungi incertae sedis</taxon>
        <taxon>Mucoromycota</taxon>
        <taxon>Glomeromycotina</taxon>
        <taxon>Glomeromycetes</taxon>
        <taxon>Paraglomerales</taxon>
        <taxon>Paraglomeraceae</taxon>
        <taxon>Paraglomus</taxon>
    </lineage>
</organism>
<dbReference type="OrthoDB" id="10560889at2759"/>
<sequence length="266" mass="28796">MPRFEEDRNKIKIVSYVAGKKGLFYPVIGLGVVELGEEVCAFGSFNGYLCGKLVETGSSLEISQENANYTFAGMNKVDLGEGHGFDSERDLGGPVYVTSNIGERTIAQALVNNFSQPLSETELEIGKNFSEIVKRGDKLILYGGMKITAVSVDKGKSNQRDCTLSFPVYRVDDRELGFLTSYACAEDNIIVGTTEVDTISRNISYSRCVKSGRGIVDVDEPLPIIPFPSQPLAVGDKVYAHGGVSGTVHGVILKISVKIQTKTNPP</sequence>
<dbReference type="EMBL" id="CAJVPJ010000046">
    <property type="protein sequence ID" value="CAG8465693.1"/>
    <property type="molecule type" value="Genomic_DNA"/>
</dbReference>
<dbReference type="AlphaFoldDB" id="A0A9N8VTE0"/>
<gene>
    <name evidence="1" type="ORF">POCULU_LOCUS786</name>
</gene>
<dbReference type="Proteomes" id="UP000789572">
    <property type="component" value="Unassembled WGS sequence"/>
</dbReference>
<feature type="non-terminal residue" evidence="1">
    <location>
        <position position="266"/>
    </location>
</feature>
<protein>
    <submittedName>
        <fullName evidence="1">11096_t:CDS:1</fullName>
    </submittedName>
</protein>
<accession>A0A9N8VTE0</accession>
<name>A0A9N8VTE0_9GLOM</name>
<reference evidence="1" key="1">
    <citation type="submission" date="2021-06" db="EMBL/GenBank/DDBJ databases">
        <authorList>
            <person name="Kallberg Y."/>
            <person name="Tangrot J."/>
            <person name="Rosling A."/>
        </authorList>
    </citation>
    <scope>NUCLEOTIDE SEQUENCE</scope>
    <source>
        <strain evidence="1">IA702</strain>
    </source>
</reference>
<comment type="caution">
    <text evidence="1">The sequence shown here is derived from an EMBL/GenBank/DDBJ whole genome shotgun (WGS) entry which is preliminary data.</text>
</comment>
<proteinExistence type="predicted"/>
<evidence type="ECO:0000313" key="2">
    <source>
        <dbReference type="Proteomes" id="UP000789572"/>
    </source>
</evidence>
<keyword evidence="2" id="KW-1185">Reference proteome</keyword>
<evidence type="ECO:0000313" key="1">
    <source>
        <dbReference type="EMBL" id="CAG8465693.1"/>
    </source>
</evidence>